<dbReference type="Proteomes" id="UP000198607">
    <property type="component" value="Unassembled WGS sequence"/>
</dbReference>
<protein>
    <submittedName>
        <fullName evidence="2">Protein ImuA</fullName>
    </submittedName>
</protein>
<dbReference type="InterPro" id="IPR027417">
    <property type="entry name" value="P-loop_NTPase"/>
</dbReference>
<evidence type="ECO:0000313" key="3">
    <source>
        <dbReference type="Proteomes" id="UP000198607"/>
    </source>
</evidence>
<dbReference type="PIRSF" id="PIRSF037290">
    <property type="entry name" value="UCP037290"/>
    <property type="match status" value="1"/>
</dbReference>
<dbReference type="InterPro" id="IPR017166">
    <property type="entry name" value="UCP037290"/>
</dbReference>
<dbReference type="InterPro" id="IPR047610">
    <property type="entry name" value="ImuA_translesion"/>
</dbReference>
<gene>
    <name evidence="2" type="ORF">SAMN05660652_03172</name>
</gene>
<dbReference type="InterPro" id="IPR050356">
    <property type="entry name" value="SulA_CellDiv_inhibitor"/>
</dbReference>
<dbReference type="GO" id="GO:0006281">
    <property type="term" value="P:DNA repair"/>
    <property type="evidence" value="ECO:0007669"/>
    <property type="project" value="TreeGrafter"/>
</dbReference>
<keyword evidence="3" id="KW-1185">Reference proteome</keyword>
<dbReference type="Gene3D" id="3.40.50.300">
    <property type="entry name" value="P-loop containing nucleotide triphosphate hydrolases"/>
    <property type="match status" value="1"/>
</dbReference>
<keyword evidence="1" id="KW-0227">DNA damage</keyword>
<evidence type="ECO:0000256" key="1">
    <source>
        <dbReference type="ARBA" id="ARBA00022763"/>
    </source>
</evidence>
<dbReference type="RefSeq" id="WP_091938911.1">
    <property type="nucleotide sequence ID" value="NZ_FNCY01000016.1"/>
</dbReference>
<dbReference type="PANTHER" id="PTHR35369">
    <property type="entry name" value="BLR3025 PROTEIN-RELATED"/>
    <property type="match status" value="1"/>
</dbReference>
<proteinExistence type="predicted"/>
<dbReference type="AlphaFoldDB" id="A0A1G8JCN6"/>
<evidence type="ECO:0000313" key="2">
    <source>
        <dbReference type="EMBL" id="SDI28862.1"/>
    </source>
</evidence>
<name>A0A1G8JCN6_9RHOO</name>
<dbReference type="OrthoDB" id="9811176at2"/>
<sequence length="238" mass="24446">MNAVSLAEVLVRPDVWRGAAATAGVPVVRSGFAPLDAELPGGGWARGGLSELLCAGSGIGECSLLLPALASVQAEGRWVVLIAPPQVVYAPAWAERLDLARLLVVAPETQRDRVWAAEQSLSSGAPGAVLCWAPQVESTAVRRLQVAAATGGALGFLFRPESAGREPSAAPLRLQLGATPEGRLAVRMLKRRGPPCAETLLLDMSSRLMRSVAHESADLAGVAPAGAGARGLAVVSVA</sequence>
<dbReference type="STRING" id="83767.SAMN05660652_03172"/>
<dbReference type="PANTHER" id="PTHR35369:SF3">
    <property type="entry name" value="TRANSLESION DNA SYNTHESIS-ASSOCIATED PROTEIN IMUA"/>
    <property type="match status" value="1"/>
</dbReference>
<dbReference type="EMBL" id="FNCY01000016">
    <property type="protein sequence ID" value="SDI28862.1"/>
    <property type="molecule type" value="Genomic_DNA"/>
</dbReference>
<reference evidence="2 3" key="1">
    <citation type="submission" date="2016-10" db="EMBL/GenBank/DDBJ databases">
        <authorList>
            <person name="de Groot N.N."/>
        </authorList>
    </citation>
    <scope>NUCLEOTIDE SEQUENCE [LARGE SCALE GENOMIC DNA]</scope>
    <source>
        <strain evidence="2 3">DSM 5885</strain>
    </source>
</reference>
<organism evidence="2 3">
    <name type="scientific">Propionivibrio dicarboxylicus</name>
    <dbReference type="NCBI Taxonomy" id="83767"/>
    <lineage>
        <taxon>Bacteria</taxon>
        <taxon>Pseudomonadati</taxon>
        <taxon>Pseudomonadota</taxon>
        <taxon>Betaproteobacteria</taxon>
        <taxon>Rhodocyclales</taxon>
        <taxon>Rhodocyclaceae</taxon>
        <taxon>Propionivibrio</taxon>
    </lineage>
</organism>
<dbReference type="SUPFAM" id="SSF52540">
    <property type="entry name" value="P-loop containing nucleoside triphosphate hydrolases"/>
    <property type="match status" value="1"/>
</dbReference>
<dbReference type="NCBIfam" id="NF033429">
    <property type="entry name" value="ImuA_translesion"/>
    <property type="match status" value="1"/>
</dbReference>
<accession>A0A1G8JCN6</accession>